<protein>
    <recommendedName>
        <fullName evidence="3">DUF1871 family protein</fullName>
    </recommendedName>
</protein>
<organism evidence="1 2">
    <name type="scientific">Acinetobacter chinensis</name>
    <dbReference type="NCBI Taxonomy" id="2004650"/>
    <lineage>
        <taxon>Bacteria</taxon>
        <taxon>Pseudomonadati</taxon>
        <taxon>Pseudomonadota</taxon>
        <taxon>Gammaproteobacteria</taxon>
        <taxon>Moraxellales</taxon>
        <taxon>Moraxellaceae</taxon>
        <taxon>Acinetobacter</taxon>
    </lineage>
</organism>
<evidence type="ECO:0000313" key="1">
    <source>
        <dbReference type="EMBL" id="AXY57136.1"/>
    </source>
</evidence>
<gene>
    <name evidence="1" type="ORF">CDG60_11525</name>
</gene>
<dbReference type="AlphaFoldDB" id="A0A3B7LWD4"/>
<proteinExistence type="predicted"/>
<dbReference type="RefSeq" id="WP_087512529.1">
    <property type="nucleotide sequence ID" value="NZ_CP032134.1"/>
</dbReference>
<evidence type="ECO:0000313" key="2">
    <source>
        <dbReference type="Proteomes" id="UP000263753"/>
    </source>
</evidence>
<sequence length="98" mass="11667">MNSKHCQDAMLLHAINRILLKEWDPLGIKNRPFMRDEYEEYLPRIFELLCENAESSDIFEYLWRVETKVLELQGDKAHTLNIAKALKQLQAEHNLTQR</sequence>
<reference evidence="2" key="1">
    <citation type="submission" date="2018-09" db="EMBL/GenBank/DDBJ databases">
        <title>The complete genome of Acinetobacter sp. strain WCHAc010005.</title>
        <authorList>
            <person name="Hu Y."/>
            <person name="Long H."/>
            <person name="Feng Y."/>
            <person name="Zong Z."/>
        </authorList>
    </citation>
    <scope>NUCLEOTIDE SEQUENCE [LARGE SCALE GENOMIC DNA]</scope>
    <source>
        <strain evidence="2">WCHAc010005</strain>
    </source>
</reference>
<evidence type="ECO:0008006" key="3">
    <source>
        <dbReference type="Google" id="ProtNLM"/>
    </source>
</evidence>
<name>A0A3B7LWD4_9GAMM</name>
<dbReference type="KEGG" id="achi:CDG60_11525"/>
<accession>A0A3B7LWD4</accession>
<dbReference type="Proteomes" id="UP000263753">
    <property type="component" value="Chromosome"/>
</dbReference>
<dbReference type="EMBL" id="CP032134">
    <property type="protein sequence ID" value="AXY57136.1"/>
    <property type="molecule type" value="Genomic_DNA"/>
</dbReference>